<dbReference type="GO" id="GO:0022904">
    <property type="term" value="P:respiratory electron transport chain"/>
    <property type="evidence" value="ECO:0007669"/>
    <property type="project" value="InterPro"/>
</dbReference>
<dbReference type="Pfam" id="PF00032">
    <property type="entry name" value="Cytochrom_B_C"/>
    <property type="match status" value="1"/>
</dbReference>
<comment type="function">
    <text evidence="1 16">Component of the ubiquinol-cytochrome c reductase complex (complex III or cytochrome b-c1 complex), which is a respiratory chain that generates an electrochemical potential coupled to ATP synthesis.</text>
</comment>
<evidence type="ECO:0000256" key="6">
    <source>
        <dbReference type="ARBA" id="ARBA00022617"/>
    </source>
</evidence>
<accession>W2V0C7</accession>
<dbReference type="InterPro" id="IPR027387">
    <property type="entry name" value="Cytb/b6-like_sf"/>
</dbReference>
<dbReference type="GO" id="GO:0016491">
    <property type="term" value="F:oxidoreductase activity"/>
    <property type="evidence" value="ECO:0007669"/>
    <property type="project" value="InterPro"/>
</dbReference>
<evidence type="ECO:0000259" key="18">
    <source>
        <dbReference type="PROSITE" id="PS51002"/>
    </source>
</evidence>
<feature type="transmembrane region" description="Helical" evidence="17">
    <location>
        <begin position="97"/>
        <end position="117"/>
    </location>
</feature>
<feature type="transmembrane region" description="Helical" evidence="17">
    <location>
        <begin position="48"/>
        <end position="72"/>
    </location>
</feature>
<dbReference type="EMBL" id="AXCJ01000001">
    <property type="protein sequence ID" value="ETO91866.1"/>
    <property type="molecule type" value="Genomic_DNA"/>
</dbReference>
<feature type="transmembrane region" description="Helical" evidence="17">
    <location>
        <begin position="199"/>
        <end position="221"/>
    </location>
</feature>
<feature type="binding site" description="axial binding residue" evidence="15">
    <location>
        <position position="217"/>
    </location>
    <ligand>
        <name>heme b</name>
        <dbReference type="ChEBI" id="CHEBI:60344"/>
        <label>b566</label>
    </ligand>
    <ligandPart>
        <name>Fe</name>
        <dbReference type="ChEBI" id="CHEBI:18248"/>
    </ligandPart>
</feature>
<feature type="transmembrane region" description="Helical" evidence="17">
    <location>
        <begin position="242"/>
        <end position="268"/>
    </location>
</feature>
<dbReference type="SUPFAM" id="SSF81342">
    <property type="entry name" value="Transmembrane di-heme cytochromes"/>
    <property type="match status" value="1"/>
</dbReference>
<dbReference type="PROSITE" id="PS51002">
    <property type="entry name" value="CYTB_NTER"/>
    <property type="match status" value="1"/>
</dbReference>
<dbReference type="CDD" id="cd00284">
    <property type="entry name" value="Cytochrome_b_N"/>
    <property type="match status" value="1"/>
</dbReference>
<dbReference type="GO" id="GO:0008121">
    <property type="term" value="F:quinol-cytochrome-c reductase activity"/>
    <property type="evidence" value="ECO:0007669"/>
    <property type="project" value="InterPro"/>
</dbReference>
<dbReference type="InterPro" id="IPR036150">
    <property type="entry name" value="Cyt_b/b6_C_sf"/>
</dbReference>
<evidence type="ECO:0000256" key="3">
    <source>
        <dbReference type="ARBA" id="ARBA00011649"/>
    </source>
</evidence>
<feature type="binding site" description="axial binding residue" evidence="15">
    <location>
        <position position="203"/>
    </location>
    <ligand>
        <name>heme b</name>
        <dbReference type="ChEBI" id="CHEBI:60344"/>
        <label>b562</label>
    </ligand>
    <ligandPart>
        <name>Fe</name>
        <dbReference type="ChEBI" id="CHEBI:18248"/>
    </ligandPart>
</feature>
<keyword evidence="6 15" id="KW-0349">Heme</keyword>
<evidence type="ECO:0000256" key="2">
    <source>
        <dbReference type="ARBA" id="ARBA00004141"/>
    </source>
</evidence>
<dbReference type="PATRIC" id="fig|1401685.3.peg.277"/>
<evidence type="ECO:0000256" key="15">
    <source>
        <dbReference type="PIRSR" id="PIRSR038885-2"/>
    </source>
</evidence>
<keyword evidence="5 16" id="KW-0813">Transport</keyword>
<evidence type="ECO:0000313" key="20">
    <source>
        <dbReference type="EMBL" id="ETO91866.1"/>
    </source>
</evidence>
<dbReference type="SUPFAM" id="SSF81648">
    <property type="entry name" value="a domain/subunit of cytochrome bc1 complex (Ubiquinol-cytochrome c reductase)"/>
    <property type="match status" value="1"/>
</dbReference>
<keyword evidence="10 16" id="KW-0249">Electron transport</keyword>
<dbReference type="InterPro" id="IPR005798">
    <property type="entry name" value="Cyt_b/b6_C"/>
</dbReference>
<comment type="caution">
    <text evidence="20">The sequence shown here is derived from an EMBL/GenBank/DDBJ whole genome shotgun (WGS) entry which is preliminary data.</text>
</comment>
<comment type="similarity">
    <text evidence="16">Belongs to the cytochrome b family.</text>
</comment>
<evidence type="ECO:0000256" key="7">
    <source>
        <dbReference type="ARBA" id="ARBA00022660"/>
    </source>
</evidence>
<evidence type="ECO:0000313" key="21">
    <source>
        <dbReference type="Proteomes" id="UP000018951"/>
    </source>
</evidence>
<dbReference type="GO" id="GO:0046872">
    <property type="term" value="F:metal ion binding"/>
    <property type="evidence" value="ECO:0007669"/>
    <property type="project" value="UniProtKB-KW"/>
</dbReference>
<feature type="transmembrane region" description="Helical" evidence="17">
    <location>
        <begin position="372"/>
        <end position="391"/>
    </location>
</feature>
<evidence type="ECO:0000256" key="17">
    <source>
        <dbReference type="SAM" id="Phobius"/>
    </source>
</evidence>
<organism evidence="20 21">
    <name type="scientific">Candidatus Xenolissoclinum pacificiensis L6</name>
    <dbReference type="NCBI Taxonomy" id="1401685"/>
    <lineage>
        <taxon>Bacteria</taxon>
        <taxon>Pseudomonadati</taxon>
        <taxon>Pseudomonadota</taxon>
        <taxon>Alphaproteobacteria</taxon>
        <taxon>Rickettsiales</taxon>
        <taxon>Anaplasmataceae</taxon>
        <taxon>Candidatus Xenolissoclinum</taxon>
    </lineage>
</organism>
<keyword evidence="13 17" id="KW-0472">Membrane</keyword>
<evidence type="ECO:0000256" key="5">
    <source>
        <dbReference type="ARBA" id="ARBA00022448"/>
    </source>
</evidence>
<dbReference type="PANTHER" id="PTHR19271:SF16">
    <property type="entry name" value="CYTOCHROME B"/>
    <property type="match status" value="1"/>
</dbReference>
<dbReference type="InterPro" id="IPR048259">
    <property type="entry name" value="Cytochrome_b_N_euk/bac"/>
</dbReference>
<dbReference type="AlphaFoldDB" id="W2V0C7"/>
<dbReference type="GO" id="GO:0045275">
    <property type="term" value="C:respiratory chain complex III"/>
    <property type="evidence" value="ECO:0007669"/>
    <property type="project" value="InterPro"/>
</dbReference>
<feature type="transmembrane region" description="Helical" evidence="17">
    <location>
        <begin position="341"/>
        <end position="360"/>
    </location>
</feature>
<feature type="transmembrane region" description="Helical" evidence="17">
    <location>
        <begin position="161"/>
        <end position="187"/>
    </location>
</feature>
<feature type="domain" description="Cytochrome b/b6 N-terminal region profile" evidence="18">
    <location>
        <begin position="18"/>
        <end position="230"/>
    </location>
</feature>
<evidence type="ECO:0000256" key="11">
    <source>
        <dbReference type="ARBA" id="ARBA00022989"/>
    </source>
</evidence>
<protein>
    <recommendedName>
        <fullName evidence="4 16">Cytochrome b</fullName>
    </recommendedName>
</protein>
<evidence type="ECO:0000256" key="4">
    <source>
        <dbReference type="ARBA" id="ARBA00013531"/>
    </source>
</evidence>
<evidence type="ECO:0000256" key="13">
    <source>
        <dbReference type="ARBA" id="ARBA00023136"/>
    </source>
</evidence>
<dbReference type="PIRSF" id="PIRSF038885">
    <property type="entry name" value="COB"/>
    <property type="match status" value="1"/>
</dbReference>
<sequence length="406" mass="46834">MSDNYKEKFENVKNAKGIYQWIDTRIPILSLINNTVGKGYYAPKNLSYLWNFGVLAFLSLLVQIVTGVLLAMHYKPDTRYAFESVEIIMRDVNYGWLLRYTHAVGASMFFSVLYVHIFRGMYYGSYKNPRELLWFTGVVLYIMVMASGFLGYVLPWGQMSFWGATVITSVVSAIPFVGDAFVVWVWGGYSVDDPTLNRFFVLHFLIPILIAGMSMLHVVGLHQFGSNNPVGIEVEKKDKIPFYPYYIVKDMVTVVLFFLVLFLFVFFAPNYLGHPDNYIEADPLVTPMHIVPEWYFLPFYAILRAIPNKLGGVIAMLGALFIWFVLPWLDFSKIKSGRYRPYFRSAFCIFIANFFFLMWLGGQPAEEPYITLSRLAVVLYFAHFLVILPLISKYEKPCYLPDSIND</sequence>
<evidence type="ECO:0000256" key="1">
    <source>
        <dbReference type="ARBA" id="ARBA00002444"/>
    </source>
</evidence>
<keyword evidence="21" id="KW-1185">Reference proteome</keyword>
<keyword evidence="8 16" id="KW-0812">Transmembrane</keyword>
<dbReference type="Pfam" id="PF00033">
    <property type="entry name" value="Cytochrome_B"/>
    <property type="match status" value="1"/>
</dbReference>
<gene>
    <name evidence="20" type="primary">petB</name>
    <name evidence="20" type="ORF">P857_1045</name>
</gene>
<feature type="transmembrane region" description="Helical" evidence="17">
    <location>
        <begin position="132"/>
        <end position="154"/>
    </location>
</feature>
<evidence type="ECO:0000259" key="19">
    <source>
        <dbReference type="PROSITE" id="PS51003"/>
    </source>
</evidence>
<dbReference type="InterPro" id="IPR005797">
    <property type="entry name" value="Cyt_b/b6_N"/>
</dbReference>
<dbReference type="InterPro" id="IPR016174">
    <property type="entry name" value="Di-haem_cyt_TM"/>
</dbReference>
<feature type="transmembrane region" description="Helical" evidence="17">
    <location>
        <begin position="310"/>
        <end position="329"/>
    </location>
</feature>
<evidence type="ECO:0000256" key="12">
    <source>
        <dbReference type="ARBA" id="ARBA00023004"/>
    </source>
</evidence>
<feature type="binding site" description="axial binding residue" evidence="15">
    <location>
        <position position="116"/>
    </location>
    <ligand>
        <name>heme b</name>
        <dbReference type="ChEBI" id="CHEBI:60344"/>
        <label>b566</label>
    </ligand>
    <ligandPart>
        <name>Fe</name>
        <dbReference type="ChEBI" id="CHEBI:18248"/>
    </ligandPart>
</feature>
<dbReference type="InterPro" id="IPR030689">
    <property type="entry name" value="Cytochrome_b"/>
</dbReference>
<evidence type="ECO:0000256" key="16">
    <source>
        <dbReference type="RuleBase" id="RU003385"/>
    </source>
</evidence>
<dbReference type="InterPro" id="IPR048260">
    <property type="entry name" value="Cytochrome_b_C_euk/bac"/>
</dbReference>
<keyword evidence="11 17" id="KW-1133">Transmembrane helix</keyword>
<proteinExistence type="inferred from homology"/>
<dbReference type="CDD" id="cd00290">
    <property type="entry name" value="cytochrome_b_C"/>
    <property type="match status" value="1"/>
</dbReference>
<keyword evidence="7 16" id="KW-0679">Respiratory chain</keyword>
<evidence type="ECO:0000256" key="9">
    <source>
        <dbReference type="ARBA" id="ARBA00022723"/>
    </source>
</evidence>
<feature type="binding site" evidence="14">
    <location>
        <position position="222"/>
    </location>
    <ligand>
        <name>a ubiquinone</name>
        <dbReference type="ChEBI" id="CHEBI:16389"/>
    </ligand>
</feature>
<dbReference type="PROSITE" id="PS51003">
    <property type="entry name" value="CYTB_CTER"/>
    <property type="match status" value="1"/>
</dbReference>
<dbReference type="FunFam" id="1.20.810.10:FF:000004">
    <property type="entry name" value="Cytochrome b"/>
    <property type="match status" value="1"/>
</dbReference>
<feature type="binding site" description="axial binding residue" evidence="15">
    <location>
        <position position="102"/>
    </location>
    <ligand>
        <name>heme b</name>
        <dbReference type="ChEBI" id="CHEBI:60344"/>
        <label>b562</label>
    </ligand>
    <ligandPart>
        <name>Fe</name>
        <dbReference type="ChEBI" id="CHEBI:18248"/>
    </ligandPart>
</feature>
<keyword evidence="9 15" id="KW-0479">Metal-binding</keyword>
<evidence type="ECO:0000256" key="8">
    <source>
        <dbReference type="ARBA" id="ARBA00022692"/>
    </source>
</evidence>
<name>W2V0C7_9RICK</name>
<dbReference type="Gene3D" id="1.20.810.10">
    <property type="entry name" value="Cytochrome Bc1 Complex, Chain C"/>
    <property type="match status" value="1"/>
</dbReference>
<comment type="cofactor">
    <cofactor evidence="15">
        <name>heme</name>
        <dbReference type="ChEBI" id="CHEBI:30413"/>
    </cofactor>
    <text evidence="15">Binds 2 heme groups non-covalently.</text>
</comment>
<comment type="subcellular location">
    <subcellularLocation>
        <location evidence="2">Membrane</location>
        <topology evidence="2">Multi-pass membrane protein</topology>
    </subcellularLocation>
</comment>
<evidence type="ECO:0000256" key="10">
    <source>
        <dbReference type="ARBA" id="ARBA00022982"/>
    </source>
</evidence>
<comment type="subunit">
    <text evidence="3 16">The main subunits of complex b-c1 are: cytochrome b, cytochrome c1 and the Rieske protein.</text>
</comment>
<reference evidence="20 21" key="1">
    <citation type="journal article" date="2013" name="PLoS ONE">
        <title>Bacterial endosymbiosis in a chordate host: long-term co-evolution and conservation of secondary metabolism.</title>
        <authorList>
            <person name="Kwan J.C."/>
            <person name="Schmidt E.W."/>
        </authorList>
    </citation>
    <scope>NUCLEOTIDE SEQUENCE [LARGE SCALE GENOMIC DNA]</scope>
    <source>
        <strain evidence="21">L6</strain>
    </source>
</reference>
<comment type="cofactor">
    <cofactor evidence="16">
        <name>heme b</name>
        <dbReference type="ChEBI" id="CHEBI:60344"/>
    </cofactor>
    <text evidence="16">Binds 2 heme groups non-covalently.</text>
</comment>
<feature type="domain" description="Cytochrome b/b6 C-terminal region profile" evidence="19">
    <location>
        <begin position="232"/>
        <end position="402"/>
    </location>
</feature>
<keyword evidence="12 15" id="KW-0408">Iron</keyword>
<dbReference type="STRING" id="1401685.P857_1045"/>
<evidence type="ECO:0000256" key="14">
    <source>
        <dbReference type="PIRSR" id="PIRSR038885-1"/>
    </source>
</evidence>
<dbReference type="Proteomes" id="UP000018951">
    <property type="component" value="Unassembled WGS sequence"/>
</dbReference>
<dbReference type="PANTHER" id="PTHR19271">
    <property type="entry name" value="CYTOCHROME B"/>
    <property type="match status" value="1"/>
</dbReference>